<dbReference type="RefSeq" id="WP_064582777.1">
    <property type="nucleotide sequence ID" value="NZ_CP015878.1"/>
</dbReference>
<dbReference type="InterPro" id="IPR011701">
    <property type="entry name" value="MFS"/>
</dbReference>
<evidence type="ECO:0000259" key="7">
    <source>
        <dbReference type="PROSITE" id="PS50850"/>
    </source>
</evidence>
<dbReference type="Pfam" id="PF07690">
    <property type="entry name" value="MFS_1"/>
    <property type="match status" value="1"/>
</dbReference>
<dbReference type="Proteomes" id="UP000077748">
    <property type="component" value="Chromosome"/>
</dbReference>
<proteinExistence type="predicted"/>
<feature type="transmembrane region" description="Helical" evidence="6">
    <location>
        <begin position="355"/>
        <end position="379"/>
    </location>
</feature>
<dbReference type="AlphaFoldDB" id="A0A1A9KAY7"/>
<feature type="transmembrane region" description="Helical" evidence="6">
    <location>
        <begin position="149"/>
        <end position="171"/>
    </location>
</feature>
<dbReference type="PANTHER" id="PTHR23508:SF10">
    <property type="entry name" value="CARBOXYLIC ACID TRANSPORTER PROTEIN HOMOLOG"/>
    <property type="match status" value="1"/>
</dbReference>
<keyword evidence="2 6" id="KW-0812">Transmembrane</keyword>
<dbReference type="Gene3D" id="1.20.1250.20">
    <property type="entry name" value="MFS general substrate transporter like domains"/>
    <property type="match status" value="1"/>
</dbReference>
<evidence type="ECO:0000313" key="9">
    <source>
        <dbReference type="Proteomes" id="UP000077748"/>
    </source>
</evidence>
<feature type="transmembrane region" description="Helical" evidence="6">
    <location>
        <begin position="116"/>
        <end position="137"/>
    </location>
</feature>
<evidence type="ECO:0000256" key="4">
    <source>
        <dbReference type="ARBA" id="ARBA00023136"/>
    </source>
</evidence>
<name>A0A1A9KAY7_9PSED</name>
<reference evidence="8 9" key="1">
    <citation type="submission" date="2016-05" db="EMBL/GenBank/DDBJ databases">
        <title>Genome Sequence of Pseudomonas citronellolis Strain SJTE-3, an Estrogens and Persistent Organic Pollutants degradation strain.</title>
        <authorList>
            <person name="Liang R."/>
        </authorList>
    </citation>
    <scope>NUCLEOTIDE SEQUENCE [LARGE SCALE GENOMIC DNA]</scope>
    <source>
        <strain evidence="8 9">SJTE-3</strain>
    </source>
</reference>
<sequence length="466" mass="48567">MNQPSLPVVDIAPLLDQGKWTSYQKRILFFVALVMMFDGVDAQVLSLSLSTIAGEWGVGRAAFAPVLGCSFIAMALGTAAGGVLGDRIGRKWTLVASAATFGAMTILSALANDVLFLGVCRVVASLGMGAAMPNVTAMLAEYTPLRRRSLALAIGMSALPFGGIVVGLLGAQVLPLLGWRSFFVIAGCGPVLLALALVPCVPESLRFLVSRGMNPQRCLSIIRRLGHPVAAVATLQDSGERATQERTSLRTLLASEYGGDTLVLAVAFFTVILSSYLMFTWSPSLFAEAGYSVGMASASMSIFSLGGLIGGVGGGWLFSRLGSRRTVLLMSAGAVACCLTLMATPLRPEANTLPVIAAALLLLGLCVPGTQATIFVLAAQIFPTSMRASGVGLPAAFGRTGAVLSAFVGPWVLAGTGARFFGFLAVMMAVALITLALLRRHIPQPKPQRDRALTDQSLSSQKGDTP</sequence>
<feature type="compositionally biased region" description="Polar residues" evidence="5">
    <location>
        <begin position="454"/>
        <end position="466"/>
    </location>
</feature>
<evidence type="ECO:0000256" key="6">
    <source>
        <dbReference type="SAM" id="Phobius"/>
    </source>
</evidence>
<evidence type="ECO:0000313" key="8">
    <source>
        <dbReference type="EMBL" id="ANI14705.1"/>
    </source>
</evidence>
<dbReference type="SUPFAM" id="SSF103473">
    <property type="entry name" value="MFS general substrate transporter"/>
    <property type="match status" value="1"/>
</dbReference>
<feature type="transmembrane region" description="Helical" evidence="6">
    <location>
        <begin position="293"/>
        <end position="319"/>
    </location>
</feature>
<feature type="transmembrane region" description="Helical" evidence="6">
    <location>
        <begin position="391"/>
        <end position="414"/>
    </location>
</feature>
<comment type="subcellular location">
    <subcellularLocation>
        <location evidence="1">Membrane</location>
        <topology evidence="1">Multi-pass membrane protein</topology>
    </subcellularLocation>
</comment>
<evidence type="ECO:0000256" key="3">
    <source>
        <dbReference type="ARBA" id="ARBA00022989"/>
    </source>
</evidence>
<keyword evidence="3 6" id="KW-1133">Transmembrane helix</keyword>
<dbReference type="GO" id="GO:0046943">
    <property type="term" value="F:carboxylic acid transmembrane transporter activity"/>
    <property type="evidence" value="ECO:0007669"/>
    <property type="project" value="TreeGrafter"/>
</dbReference>
<keyword evidence="4 6" id="KW-0472">Membrane</keyword>
<evidence type="ECO:0000256" key="5">
    <source>
        <dbReference type="SAM" id="MobiDB-lite"/>
    </source>
</evidence>
<dbReference type="PROSITE" id="PS50850">
    <property type="entry name" value="MFS"/>
    <property type="match status" value="1"/>
</dbReference>
<organism evidence="8 9">
    <name type="scientific">Pseudomonas citronellolis</name>
    <dbReference type="NCBI Taxonomy" id="53408"/>
    <lineage>
        <taxon>Bacteria</taxon>
        <taxon>Pseudomonadati</taxon>
        <taxon>Pseudomonadota</taxon>
        <taxon>Gammaproteobacteria</taxon>
        <taxon>Pseudomonadales</taxon>
        <taxon>Pseudomonadaceae</taxon>
        <taxon>Pseudomonas</taxon>
    </lineage>
</organism>
<feature type="transmembrane region" description="Helical" evidence="6">
    <location>
        <begin position="92"/>
        <end position="110"/>
    </location>
</feature>
<feature type="transmembrane region" description="Helical" evidence="6">
    <location>
        <begin position="177"/>
        <end position="201"/>
    </location>
</feature>
<protein>
    <recommendedName>
        <fullName evidence="7">Major facilitator superfamily (MFS) profile domain-containing protein</fullName>
    </recommendedName>
</protein>
<evidence type="ECO:0000256" key="1">
    <source>
        <dbReference type="ARBA" id="ARBA00004141"/>
    </source>
</evidence>
<feature type="transmembrane region" description="Helical" evidence="6">
    <location>
        <begin position="326"/>
        <end position="343"/>
    </location>
</feature>
<dbReference type="InterPro" id="IPR036259">
    <property type="entry name" value="MFS_trans_sf"/>
</dbReference>
<feature type="region of interest" description="Disordered" evidence="5">
    <location>
        <begin position="446"/>
        <end position="466"/>
    </location>
</feature>
<feature type="transmembrane region" description="Helical" evidence="6">
    <location>
        <begin position="27"/>
        <end position="49"/>
    </location>
</feature>
<accession>A0A1A9KAY7</accession>
<dbReference type="GO" id="GO:0005886">
    <property type="term" value="C:plasma membrane"/>
    <property type="evidence" value="ECO:0007669"/>
    <property type="project" value="TreeGrafter"/>
</dbReference>
<feature type="transmembrane region" description="Helical" evidence="6">
    <location>
        <begin position="262"/>
        <end position="281"/>
    </location>
</feature>
<evidence type="ECO:0000256" key="2">
    <source>
        <dbReference type="ARBA" id="ARBA00022692"/>
    </source>
</evidence>
<feature type="transmembrane region" description="Helical" evidence="6">
    <location>
        <begin position="61"/>
        <end position="85"/>
    </location>
</feature>
<feature type="transmembrane region" description="Helical" evidence="6">
    <location>
        <begin position="420"/>
        <end position="438"/>
    </location>
</feature>
<dbReference type="PANTHER" id="PTHR23508">
    <property type="entry name" value="CARBOXYLIC ACID TRANSPORTER PROTEIN HOMOLOG"/>
    <property type="match status" value="1"/>
</dbReference>
<dbReference type="EMBL" id="CP015878">
    <property type="protein sequence ID" value="ANI14705.1"/>
    <property type="molecule type" value="Genomic_DNA"/>
</dbReference>
<feature type="domain" description="Major facilitator superfamily (MFS) profile" evidence="7">
    <location>
        <begin position="27"/>
        <end position="443"/>
    </location>
</feature>
<gene>
    <name evidence="8" type="ORF">A9C11_12215</name>
</gene>
<dbReference type="InterPro" id="IPR020846">
    <property type="entry name" value="MFS_dom"/>
</dbReference>